<dbReference type="AlphaFoldDB" id="A0A7I8J1N8"/>
<feature type="compositionally biased region" description="Basic and acidic residues" evidence="1">
    <location>
        <begin position="31"/>
        <end position="50"/>
    </location>
</feature>
<name>A0A7I8J1N8_SPIIN</name>
<reference evidence="2 3" key="1">
    <citation type="submission" date="2019-12" db="EMBL/GenBank/DDBJ databases">
        <authorList>
            <person name="Scholz U."/>
            <person name="Mascher M."/>
            <person name="Fiebig A."/>
        </authorList>
    </citation>
    <scope>NUCLEOTIDE SEQUENCE</scope>
</reference>
<dbReference type="EMBL" id="CACRZD030000008">
    <property type="protein sequence ID" value="CAA6663882.1"/>
    <property type="molecule type" value="Genomic_DNA"/>
</dbReference>
<accession>A0A7I8J1N8</accession>
<organism evidence="2">
    <name type="scientific">Spirodela intermedia</name>
    <name type="common">Intermediate duckweed</name>
    <dbReference type="NCBI Taxonomy" id="51605"/>
    <lineage>
        <taxon>Eukaryota</taxon>
        <taxon>Viridiplantae</taxon>
        <taxon>Streptophyta</taxon>
        <taxon>Embryophyta</taxon>
        <taxon>Tracheophyta</taxon>
        <taxon>Spermatophyta</taxon>
        <taxon>Magnoliopsida</taxon>
        <taxon>Liliopsida</taxon>
        <taxon>Araceae</taxon>
        <taxon>Lemnoideae</taxon>
        <taxon>Spirodela</taxon>
    </lineage>
</organism>
<proteinExistence type="predicted"/>
<gene>
    <name evidence="2" type="ORF">SI7747_08010271</name>
</gene>
<evidence type="ECO:0000313" key="3">
    <source>
        <dbReference type="Proteomes" id="UP001189122"/>
    </source>
</evidence>
<evidence type="ECO:0000256" key="1">
    <source>
        <dbReference type="SAM" id="MobiDB-lite"/>
    </source>
</evidence>
<dbReference type="Proteomes" id="UP001189122">
    <property type="component" value="Unassembled WGS sequence"/>
</dbReference>
<dbReference type="PANTHER" id="PTHR14000">
    <property type="entry name" value="FINGER CCCH DOMAIN PROTEIN, PUTATIVE (DUF3755)-RELATED"/>
    <property type="match status" value="1"/>
</dbReference>
<dbReference type="InterPro" id="IPR022228">
    <property type="entry name" value="DUF3755"/>
</dbReference>
<dbReference type="PANTHER" id="PTHR14000:SF1">
    <property type="entry name" value="HISTONE H2A DEUBIQUITINASE (DUF3755)"/>
    <property type="match status" value="1"/>
</dbReference>
<evidence type="ECO:0000313" key="2">
    <source>
        <dbReference type="EMBL" id="CAA2624432.1"/>
    </source>
</evidence>
<dbReference type="Pfam" id="PF12579">
    <property type="entry name" value="DUF3755"/>
    <property type="match status" value="1"/>
</dbReference>
<keyword evidence="3" id="KW-1185">Reference proteome</keyword>
<protein>
    <submittedName>
        <fullName evidence="2">Uncharacterized protein</fullName>
    </submittedName>
</protein>
<sequence length="169" mass="18914">MLERSNTSEHHPFAKIAMLLSEKTVRDVALRSRWMTRKENGKRKKDDHNSSKKNNKKVRGSLLYFSKGISDGNATWCPPYPLLLPMDNDDEVSSKAIGGATGELLERNAQFFNQISANFVQENINLFCQIRDNIQTIINDDGSDAGPAKVNEELANSIMHTGSSMPMQS</sequence>
<feature type="region of interest" description="Disordered" evidence="1">
    <location>
        <begin position="31"/>
        <end position="55"/>
    </location>
</feature>
<dbReference type="EMBL" id="LR743595">
    <property type="protein sequence ID" value="CAA2624432.1"/>
    <property type="molecule type" value="Genomic_DNA"/>
</dbReference>